<feature type="compositionally biased region" description="Pro residues" evidence="1">
    <location>
        <begin position="1139"/>
        <end position="1153"/>
    </location>
</feature>
<feature type="region of interest" description="Disordered" evidence="1">
    <location>
        <begin position="954"/>
        <end position="1454"/>
    </location>
</feature>
<feature type="compositionally biased region" description="Polar residues" evidence="1">
    <location>
        <begin position="1391"/>
        <end position="1402"/>
    </location>
</feature>
<evidence type="ECO:0000256" key="1">
    <source>
        <dbReference type="SAM" id="MobiDB-lite"/>
    </source>
</evidence>
<protein>
    <recommendedName>
        <fullName evidence="4">KIAA1522</fullName>
    </recommendedName>
</protein>
<feature type="compositionally biased region" description="Basic and acidic residues" evidence="1">
    <location>
        <begin position="1403"/>
        <end position="1414"/>
    </location>
</feature>
<feature type="compositionally biased region" description="Low complexity" evidence="1">
    <location>
        <begin position="1074"/>
        <end position="1092"/>
    </location>
</feature>
<evidence type="ECO:0000313" key="2">
    <source>
        <dbReference type="EMBL" id="KAF6731627.1"/>
    </source>
</evidence>
<feature type="region of interest" description="Disordered" evidence="1">
    <location>
        <begin position="176"/>
        <end position="232"/>
    </location>
</feature>
<feature type="compositionally biased region" description="Basic and acidic residues" evidence="1">
    <location>
        <begin position="791"/>
        <end position="825"/>
    </location>
</feature>
<feature type="compositionally biased region" description="Low complexity" evidence="1">
    <location>
        <begin position="184"/>
        <end position="201"/>
    </location>
</feature>
<feature type="compositionally biased region" description="Low complexity" evidence="1">
    <location>
        <begin position="1307"/>
        <end position="1318"/>
    </location>
</feature>
<dbReference type="PANTHER" id="PTHR23039">
    <property type="entry name" value="NANCE-HORAN SYNDROME PROTEIN"/>
    <property type="match status" value="1"/>
</dbReference>
<feature type="compositionally biased region" description="Polar residues" evidence="1">
    <location>
        <begin position="1258"/>
        <end position="1272"/>
    </location>
</feature>
<dbReference type="GO" id="GO:0030154">
    <property type="term" value="P:cell differentiation"/>
    <property type="evidence" value="ECO:0007669"/>
    <property type="project" value="TreeGrafter"/>
</dbReference>
<accession>A0A834FG96</accession>
<feature type="region of interest" description="Disordered" evidence="1">
    <location>
        <begin position="839"/>
        <end position="942"/>
    </location>
</feature>
<evidence type="ECO:0008006" key="4">
    <source>
        <dbReference type="Google" id="ProtNLM"/>
    </source>
</evidence>
<feature type="compositionally biased region" description="Polar residues" evidence="1">
    <location>
        <begin position="884"/>
        <end position="897"/>
    </location>
</feature>
<feature type="region of interest" description="Disordered" evidence="1">
    <location>
        <begin position="266"/>
        <end position="289"/>
    </location>
</feature>
<feature type="compositionally biased region" description="Basic and acidic residues" evidence="1">
    <location>
        <begin position="1245"/>
        <end position="1257"/>
    </location>
</feature>
<organism evidence="2 3">
    <name type="scientific">Oryzias melastigma</name>
    <name type="common">Marine medaka</name>
    <dbReference type="NCBI Taxonomy" id="30732"/>
    <lineage>
        <taxon>Eukaryota</taxon>
        <taxon>Metazoa</taxon>
        <taxon>Chordata</taxon>
        <taxon>Craniata</taxon>
        <taxon>Vertebrata</taxon>
        <taxon>Euteleostomi</taxon>
        <taxon>Actinopterygii</taxon>
        <taxon>Neopterygii</taxon>
        <taxon>Teleostei</taxon>
        <taxon>Neoteleostei</taxon>
        <taxon>Acanthomorphata</taxon>
        <taxon>Ovalentaria</taxon>
        <taxon>Atherinomorphae</taxon>
        <taxon>Beloniformes</taxon>
        <taxon>Adrianichthyidae</taxon>
        <taxon>Oryziinae</taxon>
        <taxon>Oryzias</taxon>
    </lineage>
</organism>
<proteinExistence type="predicted"/>
<feature type="compositionally biased region" description="Pro residues" evidence="1">
    <location>
        <begin position="710"/>
        <end position="725"/>
    </location>
</feature>
<feature type="region of interest" description="Disordered" evidence="1">
    <location>
        <begin position="22"/>
        <end position="115"/>
    </location>
</feature>
<feature type="compositionally biased region" description="Polar residues" evidence="1">
    <location>
        <begin position="90"/>
        <end position="99"/>
    </location>
</feature>
<feature type="compositionally biased region" description="Polar residues" evidence="1">
    <location>
        <begin position="995"/>
        <end position="1011"/>
    </location>
</feature>
<evidence type="ECO:0000313" key="3">
    <source>
        <dbReference type="Proteomes" id="UP000646548"/>
    </source>
</evidence>
<feature type="region of interest" description="Disordered" evidence="1">
    <location>
        <begin position="383"/>
        <end position="422"/>
    </location>
</feature>
<feature type="compositionally biased region" description="Polar residues" evidence="1">
    <location>
        <begin position="761"/>
        <end position="774"/>
    </location>
</feature>
<dbReference type="Proteomes" id="UP000646548">
    <property type="component" value="Unassembled WGS sequence"/>
</dbReference>
<dbReference type="PANTHER" id="PTHR23039:SF6">
    <property type="entry name" value="SIMILAR TO MKIAA1522 PROTEIN"/>
    <property type="match status" value="1"/>
</dbReference>
<feature type="compositionally biased region" description="Polar residues" evidence="1">
    <location>
        <begin position="1367"/>
        <end position="1380"/>
    </location>
</feature>
<name>A0A834FG96_ORYME</name>
<feature type="compositionally biased region" description="Basic and acidic residues" evidence="1">
    <location>
        <begin position="466"/>
        <end position="479"/>
    </location>
</feature>
<feature type="compositionally biased region" description="Basic and acidic residues" evidence="1">
    <location>
        <begin position="599"/>
        <end position="622"/>
    </location>
</feature>
<comment type="caution">
    <text evidence="2">The sequence shown here is derived from an EMBL/GenBank/DDBJ whole genome shotgun (WGS) entry which is preliminary data.</text>
</comment>
<feature type="region of interest" description="Disordered" evidence="1">
    <location>
        <begin position="539"/>
        <end position="826"/>
    </location>
</feature>
<sequence>MSNRDSLGFGDLLPQDVVNIFAQEKNGKRGRKKRTRSLGRAFGWLKRRKSRKLTANGQGPGLGPPLDLALDGLSTGQQGGNKGGHKSTRQPHPQGNSHGVSKRENEDQKLAPPPFQENVFVEASRPKYLEDLHSEALEGLKMMQQEESSKGVEYQDNESTISTVTAQTDGESTGFVTDSTIPDSSSVVSAQSSVSARSSRSGLMRQGSTFTPLNSGKKLEKGKRRRRQRRTVVGIPHHVQRELGLDRTGWALNPPLQEEHLYNGETDNSVASDDQQNLESTDEAAPSVTSVKNLQPLSKDNVEQLGATHAGHRDDLALLHHLDSALTRGQRPQSLAVPWMTTASSNQKLSPGAVMSMSPQAAYMSKIIPNAVLPPSIEVVEISRGRSRSSVRTVSKSSLVVSSPSSSRPSSRASSSRSTLSNITSASRCIIPSVSDSSCWSNSESSETLVSDTSTIFSASTTRHNKSPDGDSSAREDKVGPTSSNYTHNGKIVLKGGEKNGQFGRSMSIKKPKRAPPPPSRSYSLHNKMKRRSRDLMEPQFGFAGRPSVQSEENNNTIGLSSIPSKSGDSPGYHGDTSSLDDSSASVAFPFIKPNPQEPKTEEVKVETEKENVSCEKQENKLNKTLPPPNGSSKQEPKPSKKVQSSPTKHKKSIFAKFQMLFPGSHSPPVPEAELGVPEKPEPTEKLMPVPLDTVSTHPSVRTLRDLFNIPPPPKVHAPPPPPPEVWAHSKRTFELIFGPPAPIDPSAIIKRNPKDRRQQRQLSSASTEGSTKGSVVETKHKNPAGNLEAANKRSLPESGRTECDDKKNNEEQNESLKEKDEKVRVGNVLNGMLVKGIERRQKTEENQNVLIEATDGKSNVSALLSISSSSPPPEPRLPHQLCSGRTTDTTSGQVASPESFWPPPPPPLSQVGISGSDEIDLPLPPPPLFGEEGLSLPSLPEVKPADVDVITTKPKNFYPSKEVILPPLEIPPPPSYTAPPPPSYTAPPPPTAAVSSQQEEIPAPKSQTPPSKAEEDSLPPVVEVFHPLPDTVAPQSLDDAAPSSQEDAFQTITQASPESKLTPPQSVPPPPALLSQQQEDIPSDSSNSIPPQIIPPPLDPPAQAFSETTDNSTSDEPPPSPPSGFRNSPIPKDVEEPAPSPPKGIPLPPPLPENGLVSHKLQSSPVSLEDQSQKQTAALHEEPSSHITPSLLNSVKLRSVNNSPEPPEAHQQTSDSLKEASPVITQTVLQTVKLRSVNNSPEPPEAKEQPETEVKLNQEQPDDQAPTSSASAEPPQKPIRRSLILGSSPSLPVVAASQPTPPTSQPAPATAAPSSTTVSIAKPSPPVTASRSMNLQEAIRMRTAARSKENPSSNLNLSPTSPSNLRKSPTSMANFIFSKTSKKVEDKTVPKNQEISLVTKTTSEEVPVKKEAKVPPPVAKKPRTESKGAEMSEDAEPTAGQEANKEGVKDPEE</sequence>
<feature type="compositionally biased region" description="Basic residues" evidence="1">
    <location>
        <begin position="220"/>
        <end position="230"/>
    </location>
</feature>
<feature type="compositionally biased region" description="Pro residues" evidence="1">
    <location>
        <begin position="969"/>
        <end position="992"/>
    </location>
</feature>
<feature type="compositionally biased region" description="Basic and acidic residues" evidence="1">
    <location>
        <begin position="1444"/>
        <end position="1454"/>
    </location>
</feature>
<feature type="compositionally biased region" description="Polar residues" evidence="1">
    <location>
        <begin position="266"/>
        <end position="279"/>
    </location>
</feature>
<feature type="compositionally biased region" description="Polar residues" evidence="1">
    <location>
        <begin position="1043"/>
        <end position="1060"/>
    </location>
</feature>
<feature type="compositionally biased region" description="Low complexity" evidence="1">
    <location>
        <begin position="388"/>
        <end position="422"/>
    </location>
</feature>
<feature type="compositionally biased region" description="Low complexity" evidence="1">
    <location>
        <begin position="859"/>
        <end position="870"/>
    </location>
</feature>
<feature type="region of interest" description="Disordered" evidence="1">
    <location>
        <begin position="459"/>
        <end position="527"/>
    </location>
</feature>
<feature type="compositionally biased region" description="Polar residues" evidence="1">
    <location>
        <begin position="576"/>
        <end position="586"/>
    </location>
</feature>
<feature type="compositionally biased region" description="Polar residues" evidence="1">
    <location>
        <begin position="1161"/>
        <end position="1177"/>
    </location>
</feature>
<feature type="compositionally biased region" description="Basic residues" evidence="1">
    <location>
        <begin position="28"/>
        <end position="37"/>
    </location>
</feature>
<feature type="compositionally biased region" description="Low complexity" evidence="1">
    <location>
        <begin position="64"/>
        <end position="73"/>
    </location>
</feature>
<feature type="compositionally biased region" description="Low complexity" evidence="1">
    <location>
        <begin position="1351"/>
        <end position="1366"/>
    </location>
</feature>
<feature type="compositionally biased region" description="Polar residues" evidence="1">
    <location>
        <begin position="548"/>
        <end position="568"/>
    </location>
</feature>
<reference evidence="2" key="1">
    <citation type="journal article" name="BMC Genomics">
        <title>Long-read sequencing and de novo genome assembly of marine medaka (Oryzias melastigma).</title>
        <authorList>
            <person name="Liang P."/>
            <person name="Saqib H.S.A."/>
            <person name="Ni X."/>
            <person name="Shen Y."/>
        </authorList>
    </citation>
    <scope>NUCLEOTIDE SEQUENCE</scope>
    <source>
        <strain evidence="2">Bigg-433</strain>
    </source>
</reference>
<gene>
    <name evidence="2" type="ORF">FQA47_022646</name>
</gene>
<dbReference type="EMBL" id="WKFB01000208">
    <property type="protein sequence ID" value="KAF6731627.1"/>
    <property type="molecule type" value="Genomic_DNA"/>
</dbReference>